<evidence type="ECO:0000313" key="6">
    <source>
        <dbReference type="Proteomes" id="UP001500936"/>
    </source>
</evidence>
<dbReference type="PROSITE" id="PS00678">
    <property type="entry name" value="WD_REPEATS_1"/>
    <property type="match status" value="9"/>
</dbReference>
<evidence type="ECO:0000256" key="3">
    <source>
        <dbReference type="PROSITE-ProRule" id="PRU00221"/>
    </source>
</evidence>
<feature type="repeat" description="WD" evidence="3">
    <location>
        <begin position="387"/>
        <end position="428"/>
    </location>
</feature>
<dbReference type="PROSITE" id="PS50294">
    <property type="entry name" value="WD_REPEATS_REGION"/>
    <property type="match status" value="9"/>
</dbReference>
<evidence type="ECO:0000256" key="2">
    <source>
        <dbReference type="ARBA" id="ARBA00022737"/>
    </source>
</evidence>
<feature type="domain" description="Caspase family p20" evidence="4">
    <location>
        <begin position="534"/>
        <end position="665"/>
    </location>
</feature>
<dbReference type="InterPro" id="IPR019775">
    <property type="entry name" value="WD40_repeat_CS"/>
</dbReference>
<accession>A0ABP8KYN9</accession>
<dbReference type="PROSITE" id="PS50208">
    <property type="entry name" value="CASPASE_P20"/>
    <property type="match status" value="1"/>
</dbReference>
<dbReference type="Gene3D" id="3.40.50.1460">
    <property type="match status" value="1"/>
</dbReference>
<sequence>MLKTFTGHTGLVSSVTFSPDGTKLLSGSWDKTIKLWDVGTGRLLRTYADHSGWVSSVSFSPDGKKLVSGSWDSTLKLWDVDTGTLLKTFTGHSDEVRSVAFSPDGTKLLSGSWNSTLKLWDANTGILLKTITGHTEGILSVAFSPDGKKLLSGSADKTLRLWDASTGTLLKTFTGHESNVISVAFNPDGTKLLSGSSDVDGTLKLWDASTGILLKSLNHNSNVESVAFSPDGKKLLSGSFDKTLKLWDASTGTLLKTFAGFPDSPWTNSVVFNLDGTRLISCTGYESSFKVLDAKTGTLLKTFTGHSDEVRSAAFSPDGKTLLSGSDDRTLKLWNADTGTLLKTFTGHSGSVSSVAFSPDGKKLLSGSRDSTLKLWDANTGTLLKTFTGHSDEVRSVAFSPDGKRLLSGGRNNTLWLWDARTGTLLKTIHTTTIPVGLLFLPGGNQVLVITEANVLELRERATLELLATYENTAYYTDYNYQPPLTPDGQYEIYVYYQSAFLKKVPSTVNVATNSPVVVPQQVVAQPGPVPALHNRHALVIGNSTYKHGSSLENRPVNDASDMAARLKALGFQVNLVTDAGKAQVEQAIGQFSKAAQNADVALFFYAGHGVEAEGVNYLIPTDARLDDPEDARLQAISLDLVLSEMKRYRTKLNLVYLDACRNNPFRSWSRDGGGRGFKTVGQLAQSTKVYYATQPGEVAQNGNSRNGVFTSALLKHLQAGIEIEDLMRQVTVEVITNTRNNQQPWSAGTLLTKFVF</sequence>
<dbReference type="SUPFAM" id="SSF52129">
    <property type="entry name" value="Caspase-like"/>
    <property type="match status" value="1"/>
</dbReference>
<proteinExistence type="predicted"/>
<dbReference type="InterPro" id="IPR029030">
    <property type="entry name" value="Caspase-like_dom_sf"/>
</dbReference>
<dbReference type="PROSITE" id="PS50082">
    <property type="entry name" value="WD_REPEATS_2"/>
    <property type="match status" value="9"/>
</dbReference>
<dbReference type="PANTHER" id="PTHR44019:SF8">
    <property type="entry name" value="POC1 CENTRIOLAR PROTEIN HOMOLOG"/>
    <property type="match status" value="1"/>
</dbReference>
<feature type="repeat" description="WD" evidence="3">
    <location>
        <begin position="89"/>
        <end position="130"/>
    </location>
</feature>
<dbReference type="InterPro" id="IPR001309">
    <property type="entry name" value="Pept_C14_p20"/>
</dbReference>
<keyword evidence="6" id="KW-1185">Reference proteome</keyword>
<name>A0ABP8KYN9_9BACT</name>
<feature type="repeat" description="WD" evidence="3">
    <location>
        <begin position="345"/>
        <end position="386"/>
    </location>
</feature>
<dbReference type="Proteomes" id="UP001500936">
    <property type="component" value="Unassembled WGS sequence"/>
</dbReference>
<dbReference type="Gene3D" id="2.130.10.10">
    <property type="entry name" value="YVTN repeat-like/Quinoprotein amine dehydrogenase"/>
    <property type="match status" value="5"/>
</dbReference>
<gene>
    <name evidence="5" type="ORF">GCM10023187_52870</name>
</gene>
<comment type="caution">
    <text evidence="5">The sequence shown here is derived from an EMBL/GenBank/DDBJ whole genome shotgun (WGS) entry which is preliminary data.</text>
</comment>
<dbReference type="InterPro" id="IPR018391">
    <property type="entry name" value="PQQ_b-propeller_rpt"/>
</dbReference>
<dbReference type="InterPro" id="IPR050505">
    <property type="entry name" value="WDR55/POC1"/>
</dbReference>
<dbReference type="SUPFAM" id="SSF50998">
    <property type="entry name" value="Quinoprotein alcohol dehydrogenase-like"/>
    <property type="match status" value="2"/>
</dbReference>
<dbReference type="SMART" id="SM00320">
    <property type="entry name" value="WD40"/>
    <property type="match status" value="10"/>
</dbReference>
<dbReference type="EMBL" id="BAABHB010000017">
    <property type="protein sequence ID" value="GAA4418946.1"/>
    <property type="molecule type" value="Genomic_DNA"/>
</dbReference>
<feature type="repeat" description="WD" evidence="3">
    <location>
        <begin position="303"/>
        <end position="344"/>
    </location>
</feature>
<evidence type="ECO:0000313" key="5">
    <source>
        <dbReference type="EMBL" id="GAA4418946.1"/>
    </source>
</evidence>
<dbReference type="InterPro" id="IPR001680">
    <property type="entry name" value="WD40_rpt"/>
</dbReference>
<protein>
    <recommendedName>
        <fullName evidence="4">Caspase family p20 domain-containing protein</fullName>
    </recommendedName>
</protein>
<dbReference type="InterPro" id="IPR020472">
    <property type="entry name" value="WD40_PAC1"/>
</dbReference>
<evidence type="ECO:0000259" key="4">
    <source>
        <dbReference type="PROSITE" id="PS50208"/>
    </source>
</evidence>
<reference evidence="6" key="1">
    <citation type="journal article" date="2019" name="Int. J. Syst. Evol. Microbiol.">
        <title>The Global Catalogue of Microorganisms (GCM) 10K type strain sequencing project: providing services to taxonomists for standard genome sequencing and annotation.</title>
        <authorList>
            <consortium name="The Broad Institute Genomics Platform"/>
            <consortium name="The Broad Institute Genome Sequencing Center for Infectious Disease"/>
            <person name="Wu L."/>
            <person name="Ma J."/>
        </authorList>
    </citation>
    <scope>NUCLEOTIDE SEQUENCE [LARGE SCALE GENOMIC DNA]</scope>
    <source>
        <strain evidence="6">JCM 17925</strain>
    </source>
</reference>
<evidence type="ECO:0000256" key="1">
    <source>
        <dbReference type="ARBA" id="ARBA00022574"/>
    </source>
</evidence>
<dbReference type="Pfam" id="PF00656">
    <property type="entry name" value="Peptidase_C14"/>
    <property type="match status" value="1"/>
</dbReference>
<keyword evidence="1 3" id="KW-0853">WD repeat</keyword>
<keyword evidence="2" id="KW-0677">Repeat</keyword>
<dbReference type="Pfam" id="PF00400">
    <property type="entry name" value="WD40"/>
    <property type="match status" value="9"/>
</dbReference>
<feature type="repeat" description="WD" evidence="3">
    <location>
        <begin position="5"/>
        <end position="46"/>
    </location>
</feature>
<dbReference type="CDD" id="cd00200">
    <property type="entry name" value="WD40"/>
    <property type="match status" value="2"/>
</dbReference>
<feature type="repeat" description="WD" evidence="3">
    <location>
        <begin position="47"/>
        <end position="88"/>
    </location>
</feature>
<dbReference type="InterPro" id="IPR015943">
    <property type="entry name" value="WD40/YVTN_repeat-like_dom_sf"/>
</dbReference>
<dbReference type="PANTHER" id="PTHR44019">
    <property type="entry name" value="WD REPEAT-CONTAINING PROTEIN 55"/>
    <property type="match status" value="1"/>
</dbReference>
<feature type="repeat" description="WD" evidence="3">
    <location>
        <begin position="216"/>
        <end position="257"/>
    </location>
</feature>
<dbReference type="InterPro" id="IPR011600">
    <property type="entry name" value="Pept_C14_caspase"/>
</dbReference>
<feature type="repeat" description="WD" evidence="3">
    <location>
        <begin position="173"/>
        <end position="216"/>
    </location>
</feature>
<dbReference type="InterPro" id="IPR011047">
    <property type="entry name" value="Quinoprotein_ADH-like_sf"/>
</dbReference>
<organism evidence="5 6">
    <name type="scientific">Nibrella viscosa</name>
    <dbReference type="NCBI Taxonomy" id="1084524"/>
    <lineage>
        <taxon>Bacteria</taxon>
        <taxon>Pseudomonadati</taxon>
        <taxon>Bacteroidota</taxon>
        <taxon>Cytophagia</taxon>
        <taxon>Cytophagales</taxon>
        <taxon>Spirosomataceae</taxon>
        <taxon>Nibrella</taxon>
    </lineage>
</organism>
<dbReference type="SMART" id="SM00564">
    <property type="entry name" value="PQQ"/>
    <property type="match status" value="9"/>
</dbReference>
<dbReference type="PRINTS" id="PR00320">
    <property type="entry name" value="GPROTEINBRPT"/>
</dbReference>
<feature type="repeat" description="WD" evidence="3">
    <location>
        <begin position="131"/>
        <end position="172"/>
    </location>
</feature>